<dbReference type="PANTHER" id="PTHR24300:SF376">
    <property type="entry name" value="CYTOCHROME P450 15A1"/>
    <property type="match status" value="1"/>
</dbReference>
<evidence type="ECO:0000256" key="3">
    <source>
        <dbReference type="ARBA" id="ARBA00022617"/>
    </source>
</evidence>
<evidence type="ECO:0008006" key="13">
    <source>
        <dbReference type="Google" id="ProtNLM"/>
    </source>
</evidence>
<keyword evidence="12" id="KW-1185">Reference proteome</keyword>
<evidence type="ECO:0000256" key="2">
    <source>
        <dbReference type="ARBA" id="ARBA00010617"/>
    </source>
</evidence>
<dbReference type="InterPro" id="IPR001128">
    <property type="entry name" value="Cyt_P450"/>
</dbReference>
<evidence type="ECO:0000313" key="11">
    <source>
        <dbReference type="EMBL" id="CAB3386325.1"/>
    </source>
</evidence>
<comment type="similarity">
    <text evidence="2 9">Belongs to the cytochrome P450 family.</text>
</comment>
<dbReference type="PROSITE" id="PS00086">
    <property type="entry name" value="CYTOCHROME_P450"/>
    <property type="match status" value="1"/>
</dbReference>
<sequence>MNDRRADEHLLFRETEEMAVTLILALLVVAFVWWNASKKPPNYPPGPRRWPILGNILSMRGRPLYLIARDLKERYGNVVGLYVGSQPLVIISGYAAVKEASSREDLSGRPASELSLKIGNGLIRGLIFSQGELWREQRRFTLRQLRDLGFGKRSMEGLIHEEVNSLILEVGRMAGADWSQPVELNNVLGTSGINVLWHVMAGRRYAHGDPKLKELTGMIKELLTITDASGGIANNFPMLTRYAPFLTEKSKILAVRKKLISFLAEDINNHKATLDSENPRDFIDIYLIEMENNKIKGKDTTFTERCLTEVCRDLFMAGLDTTFNSITFALVYMVRYPHVQKRVQMELDEVVGQERLPGLEDRTSLPYTDATIMEVLRMSSVVPMAVPHAPLSSCEADVSFQGHTIPKNARILMNLSGIHMEPKIWSDPENFRPERFLNDEGRLLKQESLVPFGLGKRQCLGESLARNNLYLFFTAIMQRFTLSVTPGEEPPSVEPVGGFTLAPMNSRATIAPRF</sequence>
<evidence type="ECO:0000256" key="5">
    <source>
        <dbReference type="ARBA" id="ARBA00023002"/>
    </source>
</evidence>
<keyword evidence="4 8" id="KW-0479">Metal-binding</keyword>
<dbReference type="InterPro" id="IPR002401">
    <property type="entry name" value="Cyt_P450_E_grp-I"/>
</dbReference>
<evidence type="ECO:0000256" key="6">
    <source>
        <dbReference type="ARBA" id="ARBA00023004"/>
    </source>
</evidence>
<comment type="cofactor">
    <cofactor evidence="1 8">
        <name>heme</name>
        <dbReference type="ChEBI" id="CHEBI:30413"/>
    </cofactor>
</comment>
<keyword evidence="5 9" id="KW-0560">Oxidoreductase</keyword>
<name>A0A8S1E0J2_9INSE</name>
<dbReference type="GO" id="GO:0016712">
    <property type="term" value="F:oxidoreductase activity, acting on paired donors, with incorporation or reduction of molecular oxygen, reduced flavin or flavoprotein as one donor, and incorporation of one atom of oxygen"/>
    <property type="evidence" value="ECO:0007669"/>
    <property type="project" value="TreeGrafter"/>
</dbReference>
<keyword evidence="7 9" id="KW-0503">Monooxygenase</keyword>
<dbReference type="InterPro" id="IPR050182">
    <property type="entry name" value="Cytochrome_P450_fam2"/>
</dbReference>
<keyword evidence="6 8" id="KW-0408">Iron</keyword>
<evidence type="ECO:0000256" key="1">
    <source>
        <dbReference type="ARBA" id="ARBA00001971"/>
    </source>
</evidence>
<accession>A0A8S1E0J2</accession>
<comment type="caution">
    <text evidence="11">The sequence shown here is derived from an EMBL/GenBank/DDBJ whole genome shotgun (WGS) entry which is preliminary data.</text>
</comment>
<dbReference type="SUPFAM" id="SSF48264">
    <property type="entry name" value="Cytochrome P450"/>
    <property type="match status" value="1"/>
</dbReference>
<dbReference type="Proteomes" id="UP000494165">
    <property type="component" value="Unassembled WGS sequence"/>
</dbReference>
<dbReference type="InterPro" id="IPR017972">
    <property type="entry name" value="Cyt_P450_CS"/>
</dbReference>
<dbReference type="AlphaFoldDB" id="A0A8S1E0J2"/>
<keyword evidence="10" id="KW-0472">Membrane</keyword>
<keyword evidence="10" id="KW-1133">Transmembrane helix</keyword>
<feature type="binding site" description="axial binding residue" evidence="8">
    <location>
        <position position="459"/>
    </location>
    <ligand>
        <name>heme</name>
        <dbReference type="ChEBI" id="CHEBI:30413"/>
    </ligand>
    <ligandPart>
        <name>Fe</name>
        <dbReference type="ChEBI" id="CHEBI:18248"/>
    </ligandPart>
</feature>
<dbReference type="GO" id="GO:0005737">
    <property type="term" value="C:cytoplasm"/>
    <property type="evidence" value="ECO:0007669"/>
    <property type="project" value="TreeGrafter"/>
</dbReference>
<dbReference type="Pfam" id="PF00067">
    <property type="entry name" value="p450"/>
    <property type="match status" value="1"/>
</dbReference>
<protein>
    <recommendedName>
        <fullName evidence="13">Cytochrome P450</fullName>
    </recommendedName>
</protein>
<feature type="transmembrane region" description="Helical" evidence="10">
    <location>
        <begin position="20"/>
        <end position="36"/>
    </location>
</feature>
<organism evidence="11 12">
    <name type="scientific">Cloeon dipterum</name>
    <dbReference type="NCBI Taxonomy" id="197152"/>
    <lineage>
        <taxon>Eukaryota</taxon>
        <taxon>Metazoa</taxon>
        <taxon>Ecdysozoa</taxon>
        <taxon>Arthropoda</taxon>
        <taxon>Hexapoda</taxon>
        <taxon>Insecta</taxon>
        <taxon>Pterygota</taxon>
        <taxon>Palaeoptera</taxon>
        <taxon>Ephemeroptera</taxon>
        <taxon>Pisciforma</taxon>
        <taxon>Baetidae</taxon>
        <taxon>Cloeon</taxon>
    </lineage>
</organism>
<evidence type="ECO:0000256" key="4">
    <source>
        <dbReference type="ARBA" id="ARBA00022723"/>
    </source>
</evidence>
<evidence type="ECO:0000313" key="12">
    <source>
        <dbReference type="Proteomes" id="UP000494165"/>
    </source>
</evidence>
<reference evidence="11 12" key="1">
    <citation type="submission" date="2020-04" db="EMBL/GenBank/DDBJ databases">
        <authorList>
            <person name="Alioto T."/>
            <person name="Alioto T."/>
            <person name="Gomez Garrido J."/>
        </authorList>
    </citation>
    <scope>NUCLEOTIDE SEQUENCE [LARGE SCALE GENOMIC DNA]</scope>
</reference>
<keyword evidence="10" id="KW-0812">Transmembrane</keyword>
<dbReference type="GO" id="GO:0005506">
    <property type="term" value="F:iron ion binding"/>
    <property type="evidence" value="ECO:0007669"/>
    <property type="project" value="InterPro"/>
</dbReference>
<dbReference type="PRINTS" id="PR00463">
    <property type="entry name" value="EP450I"/>
</dbReference>
<proteinExistence type="inferred from homology"/>
<keyword evidence="3 8" id="KW-0349">Heme</keyword>
<evidence type="ECO:0000256" key="7">
    <source>
        <dbReference type="ARBA" id="ARBA00023033"/>
    </source>
</evidence>
<dbReference type="EMBL" id="CADEPI010000469">
    <property type="protein sequence ID" value="CAB3386325.1"/>
    <property type="molecule type" value="Genomic_DNA"/>
</dbReference>
<dbReference type="GO" id="GO:0020037">
    <property type="term" value="F:heme binding"/>
    <property type="evidence" value="ECO:0007669"/>
    <property type="project" value="InterPro"/>
</dbReference>
<dbReference type="OrthoDB" id="1055148at2759"/>
<evidence type="ECO:0000256" key="9">
    <source>
        <dbReference type="RuleBase" id="RU000461"/>
    </source>
</evidence>
<dbReference type="FunFam" id="1.10.630.10:FF:000036">
    <property type="entry name" value="CYtochrome P450 family"/>
    <property type="match status" value="1"/>
</dbReference>
<dbReference type="Gene3D" id="1.10.630.10">
    <property type="entry name" value="Cytochrome P450"/>
    <property type="match status" value="1"/>
</dbReference>
<dbReference type="PRINTS" id="PR00385">
    <property type="entry name" value="P450"/>
</dbReference>
<dbReference type="GO" id="GO:0008395">
    <property type="term" value="F:steroid hydroxylase activity"/>
    <property type="evidence" value="ECO:0007669"/>
    <property type="project" value="TreeGrafter"/>
</dbReference>
<dbReference type="PANTHER" id="PTHR24300">
    <property type="entry name" value="CYTOCHROME P450 508A4-RELATED"/>
    <property type="match status" value="1"/>
</dbReference>
<dbReference type="GO" id="GO:0006082">
    <property type="term" value="P:organic acid metabolic process"/>
    <property type="evidence" value="ECO:0007669"/>
    <property type="project" value="TreeGrafter"/>
</dbReference>
<dbReference type="InterPro" id="IPR036396">
    <property type="entry name" value="Cyt_P450_sf"/>
</dbReference>
<evidence type="ECO:0000256" key="10">
    <source>
        <dbReference type="SAM" id="Phobius"/>
    </source>
</evidence>
<evidence type="ECO:0000256" key="8">
    <source>
        <dbReference type="PIRSR" id="PIRSR602401-1"/>
    </source>
</evidence>
<gene>
    <name evidence="11" type="ORF">CLODIP_2_CD05947</name>
</gene>
<dbReference type="GO" id="GO:0006805">
    <property type="term" value="P:xenobiotic metabolic process"/>
    <property type="evidence" value="ECO:0007669"/>
    <property type="project" value="TreeGrafter"/>
</dbReference>